<dbReference type="AlphaFoldDB" id="A0A9D1T4H1"/>
<feature type="signal peptide" evidence="1">
    <location>
        <begin position="1"/>
        <end position="20"/>
    </location>
</feature>
<comment type="caution">
    <text evidence="2">The sequence shown here is derived from an EMBL/GenBank/DDBJ whole genome shotgun (WGS) entry which is preliminary data.</text>
</comment>
<reference evidence="2" key="2">
    <citation type="journal article" date="2021" name="PeerJ">
        <title>Extensive microbial diversity within the chicken gut microbiome revealed by metagenomics and culture.</title>
        <authorList>
            <person name="Gilroy R."/>
            <person name="Ravi A."/>
            <person name="Getino M."/>
            <person name="Pursley I."/>
            <person name="Horton D.L."/>
            <person name="Alikhan N.F."/>
            <person name="Baker D."/>
            <person name="Gharbi K."/>
            <person name="Hall N."/>
            <person name="Watson M."/>
            <person name="Adriaenssens E.M."/>
            <person name="Foster-Nyarko E."/>
            <person name="Jarju S."/>
            <person name="Secka A."/>
            <person name="Antonio M."/>
            <person name="Oren A."/>
            <person name="Chaudhuri R.R."/>
            <person name="La Ragione R."/>
            <person name="Hildebrand F."/>
            <person name="Pallen M.J."/>
        </authorList>
    </citation>
    <scope>NUCLEOTIDE SEQUENCE</scope>
    <source>
        <strain evidence="2">1370</strain>
    </source>
</reference>
<dbReference type="EMBL" id="DVOL01000021">
    <property type="protein sequence ID" value="HIV10378.1"/>
    <property type="molecule type" value="Genomic_DNA"/>
</dbReference>
<keyword evidence="1" id="KW-0732">Signal</keyword>
<organism evidence="2 3">
    <name type="scientific">Candidatus Faeciplasma avium</name>
    <dbReference type="NCBI Taxonomy" id="2840798"/>
    <lineage>
        <taxon>Bacteria</taxon>
        <taxon>Bacillati</taxon>
        <taxon>Bacillota</taxon>
        <taxon>Clostridia</taxon>
        <taxon>Eubacteriales</taxon>
        <taxon>Oscillospiraceae</taxon>
        <taxon>Oscillospiraceae incertae sedis</taxon>
        <taxon>Candidatus Faeciplasma</taxon>
    </lineage>
</organism>
<dbReference type="Proteomes" id="UP000823960">
    <property type="component" value="Unassembled WGS sequence"/>
</dbReference>
<evidence type="ECO:0000256" key="1">
    <source>
        <dbReference type="SAM" id="SignalP"/>
    </source>
</evidence>
<name>A0A9D1T4H1_9FIRM</name>
<evidence type="ECO:0000313" key="2">
    <source>
        <dbReference type="EMBL" id="HIV10378.1"/>
    </source>
</evidence>
<accession>A0A9D1T4H1</accession>
<protein>
    <recommendedName>
        <fullName evidence="4">Secreted protein</fullName>
    </recommendedName>
</protein>
<evidence type="ECO:0008006" key="4">
    <source>
        <dbReference type="Google" id="ProtNLM"/>
    </source>
</evidence>
<evidence type="ECO:0000313" key="3">
    <source>
        <dbReference type="Proteomes" id="UP000823960"/>
    </source>
</evidence>
<sequence length="73" mass="7417">MLKRLISAAAALTMELTLTASLLGADAGTGVVESTETVTGSFSCSFVDNDYDTNLTGVSGIGTKTPGGWIFPS</sequence>
<reference evidence="2" key="1">
    <citation type="submission" date="2020-10" db="EMBL/GenBank/DDBJ databases">
        <authorList>
            <person name="Gilroy R."/>
        </authorList>
    </citation>
    <scope>NUCLEOTIDE SEQUENCE</scope>
    <source>
        <strain evidence="2">1370</strain>
    </source>
</reference>
<proteinExistence type="predicted"/>
<gene>
    <name evidence="2" type="ORF">IAD28_01620</name>
</gene>
<feature type="chain" id="PRO_5039544739" description="Secreted protein" evidence="1">
    <location>
        <begin position="21"/>
        <end position="73"/>
    </location>
</feature>